<keyword evidence="6" id="KW-1185">Reference proteome</keyword>
<dbReference type="InterPro" id="IPR020476">
    <property type="entry name" value="Nudix_hydrolase"/>
</dbReference>
<dbReference type="InterPro" id="IPR000086">
    <property type="entry name" value="NUDIX_hydrolase_dom"/>
</dbReference>
<protein>
    <submittedName>
        <fullName evidence="5">NUDIX hydrolase</fullName>
        <ecNumber evidence="5">3.6.-.-</ecNumber>
    </submittedName>
</protein>
<dbReference type="PRINTS" id="PR00502">
    <property type="entry name" value="NUDIXFAMILY"/>
</dbReference>
<evidence type="ECO:0000256" key="3">
    <source>
        <dbReference type="RuleBase" id="RU003476"/>
    </source>
</evidence>
<comment type="caution">
    <text evidence="5">The sequence shown here is derived from an EMBL/GenBank/DDBJ whole genome shotgun (WGS) entry which is preliminary data.</text>
</comment>
<name>A0ABU2LRG8_9ACTN</name>
<dbReference type="PROSITE" id="PS51462">
    <property type="entry name" value="NUDIX"/>
    <property type="match status" value="1"/>
</dbReference>
<evidence type="ECO:0000256" key="2">
    <source>
        <dbReference type="ARBA" id="ARBA00022801"/>
    </source>
</evidence>
<dbReference type="InterPro" id="IPR051325">
    <property type="entry name" value="Nudix_hydrolase_domain"/>
</dbReference>
<dbReference type="CDD" id="cd03673">
    <property type="entry name" value="NUDIX_Ap6A_hydrolase"/>
    <property type="match status" value="1"/>
</dbReference>
<dbReference type="GO" id="GO:0016787">
    <property type="term" value="F:hydrolase activity"/>
    <property type="evidence" value="ECO:0007669"/>
    <property type="project" value="UniProtKB-KW"/>
</dbReference>
<dbReference type="Proteomes" id="UP001183420">
    <property type="component" value="Unassembled WGS sequence"/>
</dbReference>
<dbReference type="PROSITE" id="PS00893">
    <property type="entry name" value="NUDIX_BOX"/>
    <property type="match status" value="1"/>
</dbReference>
<evidence type="ECO:0000313" key="5">
    <source>
        <dbReference type="EMBL" id="MDT0320190.1"/>
    </source>
</evidence>
<evidence type="ECO:0000256" key="1">
    <source>
        <dbReference type="ARBA" id="ARBA00005582"/>
    </source>
</evidence>
<reference evidence="6" key="1">
    <citation type="submission" date="2023-07" db="EMBL/GenBank/DDBJ databases">
        <title>30 novel species of actinomycetes from the DSMZ collection.</title>
        <authorList>
            <person name="Nouioui I."/>
        </authorList>
    </citation>
    <scope>NUCLEOTIDE SEQUENCE [LARGE SCALE GENOMIC DNA]</scope>
    <source>
        <strain evidence="6">DSM 44918</strain>
    </source>
</reference>
<comment type="similarity">
    <text evidence="1 3">Belongs to the Nudix hydrolase family.</text>
</comment>
<feature type="domain" description="Nudix hydrolase" evidence="4">
    <location>
        <begin position="11"/>
        <end position="136"/>
    </location>
</feature>
<dbReference type="Gene3D" id="3.90.79.10">
    <property type="entry name" value="Nucleoside Triphosphate Pyrophosphohydrolase"/>
    <property type="match status" value="1"/>
</dbReference>
<keyword evidence="2 3" id="KW-0378">Hydrolase</keyword>
<dbReference type="Pfam" id="PF00293">
    <property type="entry name" value="NUDIX"/>
    <property type="match status" value="1"/>
</dbReference>
<dbReference type="InterPro" id="IPR015797">
    <property type="entry name" value="NUDIX_hydrolase-like_dom_sf"/>
</dbReference>
<dbReference type="PANTHER" id="PTHR21340:SF0">
    <property type="entry name" value="BIS(5'-NUCLEOSYL)-TETRAPHOSPHATASE [ASYMMETRICAL]"/>
    <property type="match status" value="1"/>
</dbReference>
<accession>A0ABU2LRG8</accession>
<sequence>MAAPADGEPARPVQAAGCVVWRRAAGGVELVLVHRPRYDDWSHPKGKLHAGEPAEAAALREVREETGLDCRLGAPLSTARYLAKGRPKEVRYWVAEAVGGGFEPNDEVDRVLWLPPVGARARLSHEPDRLLLDEALPYVAP</sequence>
<dbReference type="EMBL" id="JAVREM010000021">
    <property type="protein sequence ID" value="MDT0320190.1"/>
    <property type="molecule type" value="Genomic_DNA"/>
</dbReference>
<evidence type="ECO:0000313" key="6">
    <source>
        <dbReference type="Proteomes" id="UP001183420"/>
    </source>
</evidence>
<gene>
    <name evidence="5" type="ORF">RNC47_17795</name>
</gene>
<dbReference type="RefSeq" id="WP_311599926.1">
    <property type="nucleotide sequence ID" value="NZ_JAVREM010000021.1"/>
</dbReference>
<proteinExistence type="inferred from homology"/>
<evidence type="ECO:0000259" key="4">
    <source>
        <dbReference type="PROSITE" id="PS51462"/>
    </source>
</evidence>
<dbReference type="SUPFAM" id="SSF55811">
    <property type="entry name" value="Nudix"/>
    <property type="match status" value="1"/>
</dbReference>
<organism evidence="5 6">
    <name type="scientific">Streptomyces millisiae</name>
    <dbReference type="NCBI Taxonomy" id="3075542"/>
    <lineage>
        <taxon>Bacteria</taxon>
        <taxon>Bacillati</taxon>
        <taxon>Actinomycetota</taxon>
        <taxon>Actinomycetes</taxon>
        <taxon>Kitasatosporales</taxon>
        <taxon>Streptomycetaceae</taxon>
        <taxon>Streptomyces</taxon>
    </lineage>
</organism>
<dbReference type="InterPro" id="IPR020084">
    <property type="entry name" value="NUDIX_hydrolase_CS"/>
</dbReference>
<dbReference type="PANTHER" id="PTHR21340">
    <property type="entry name" value="DIADENOSINE 5,5-P1,P4-TETRAPHOSPHATE PYROPHOSPHOHYDROLASE MUTT"/>
    <property type="match status" value="1"/>
</dbReference>
<dbReference type="EC" id="3.6.-.-" evidence="5"/>